<reference evidence="7" key="1">
    <citation type="submission" date="2020-11" db="EMBL/GenBank/DDBJ databases">
        <authorList>
            <person name="Tran Van P."/>
        </authorList>
    </citation>
    <scope>NUCLEOTIDE SEQUENCE</scope>
</reference>
<evidence type="ECO:0000259" key="6">
    <source>
        <dbReference type="Pfam" id="PF23099"/>
    </source>
</evidence>
<dbReference type="InterPro" id="IPR011701">
    <property type="entry name" value="MFS"/>
</dbReference>
<feature type="region of interest" description="Disordered" evidence="2">
    <location>
        <begin position="2477"/>
        <end position="2505"/>
    </location>
</feature>
<feature type="domain" description="U3 small nucleolar RNA-associated protein 20 N-terminal" evidence="4">
    <location>
        <begin position="965"/>
        <end position="1446"/>
    </location>
</feature>
<dbReference type="InterPro" id="IPR016024">
    <property type="entry name" value="ARM-type_fold"/>
</dbReference>
<feature type="compositionally biased region" description="Basic and acidic residues" evidence="2">
    <location>
        <begin position="2480"/>
        <end position="2496"/>
    </location>
</feature>
<dbReference type="Gene3D" id="1.20.1250.20">
    <property type="entry name" value="MFS general substrate transporter like domains"/>
    <property type="match status" value="1"/>
</dbReference>
<dbReference type="Gene3D" id="1.25.10.10">
    <property type="entry name" value="Leucine-rich Repeat Variant"/>
    <property type="match status" value="2"/>
</dbReference>
<feature type="transmembrane region" description="Helical" evidence="3">
    <location>
        <begin position="2324"/>
        <end position="2345"/>
    </location>
</feature>
<dbReference type="InterPro" id="IPR036259">
    <property type="entry name" value="MFS_trans_sf"/>
</dbReference>
<feature type="transmembrane region" description="Helical" evidence="3">
    <location>
        <begin position="2871"/>
        <end position="2896"/>
    </location>
</feature>
<dbReference type="GO" id="GO:0032040">
    <property type="term" value="C:small-subunit processome"/>
    <property type="evidence" value="ECO:0007669"/>
    <property type="project" value="TreeGrafter"/>
</dbReference>
<dbReference type="Proteomes" id="UP000678499">
    <property type="component" value="Unassembled WGS sequence"/>
</dbReference>
<dbReference type="SUPFAM" id="SSF48371">
    <property type="entry name" value="ARM repeat"/>
    <property type="match status" value="2"/>
</dbReference>
<evidence type="ECO:0000259" key="5">
    <source>
        <dbReference type="Pfam" id="PF20416"/>
    </source>
</evidence>
<dbReference type="Pfam" id="PF07690">
    <property type="entry name" value="MFS_1"/>
    <property type="match status" value="1"/>
</dbReference>
<dbReference type="InterPro" id="IPR052575">
    <property type="entry name" value="SSU_processome_comp_20"/>
</dbReference>
<name>A0A7R9GEG8_9CRUS</name>
<dbReference type="EMBL" id="CAJPEX010001114">
    <property type="protein sequence ID" value="CAG0918262.1"/>
    <property type="molecule type" value="Genomic_DNA"/>
</dbReference>
<proteinExistence type="predicted"/>
<feature type="transmembrane region" description="Helical" evidence="3">
    <location>
        <begin position="3130"/>
        <end position="3151"/>
    </location>
</feature>
<feature type="transmembrane region" description="Helical" evidence="3">
    <location>
        <begin position="3035"/>
        <end position="3057"/>
    </location>
</feature>
<feature type="domain" description="U3 small nucleolar RNA-associated protein 20 C-terminal" evidence="6">
    <location>
        <begin position="2582"/>
        <end position="2726"/>
    </location>
</feature>
<dbReference type="SUPFAM" id="SSF103473">
    <property type="entry name" value="MFS general substrate transporter"/>
    <property type="match status" value="1"/>
</dbReference>
<evidence type="ECO:0000259" key="4">
    <source>
        <dbReference type="Pfam" id="PF07539"/>
    </source>
</evidence>
<organism evidence="7">
    <name type="scientific">Notodromas monacha</name>
    <dbReference type="NCBI Taxonomy" id="399045"/>
    <lineage>
        <taxon>Eukaryota</taxon>
        <taxon>Metazoa</taxon>
        <taxon>Ecdysozoa</taxon>
        <taxon>Arthropoda</taxon>
        <taxon>Crustacea</taxon>
        <taxon>Oligostraca</taxon>
        <taxon>Ostracoda</taxon>
        <taxon>Podocopa</taxon>
        <taxon>Podocopida</taxon>
        <taxon>Cypridocopina</taxon>
        <taxon>Cypridoidea</taxon>
        <taxon>Cyprididae</taxon>
        <taxon>Notodromas</taxon>
    </lineage>
</organism>
<keyword evidence="3" id="KW-1133">Transmembrane helix</keyword>
<dbReference type="GO" id="GO:0022857">
    <property type="term" value="F:transmembrane transporter activity"/>
    <property type="evidence" value="ECO:0007669"/>
    <property type="project" value="InterPro"/>
</dbReference>
<dbReference type="InterPro" id="IPR057525">
    <property type="entry name" value="UTP20_C"/>
</dbReference>
<feature type="transmembrane region" description="Helical" evidence="3">
    <location>
        <begin position="3095"/>
        <end position="3118"/>
    </location>
</feature>
<feature type="coiled-coil region" evidence="1">
    <location>
        <begin position="608"/>
        <end position="635"/>
    </location>
</feature>
<feature type="transmembrane region" description="Helical" evidence="3">
    <location>
        <begin position="2944"/>
        <end position="2968"/>
    </location>
</feature>
<feature type="transmembrane region" description="Helical" evidence="3">
    <location>
        <begin position="2777"/>
        <end position="2797"/>
    </location>
</feature>
<feature type="transmembrane region" description="Helical" evidence="3">
    <location>
        <begin position="2842"/>
        <end position="2859"/>
    </location>
</feature>
<keyword evidence="3" id="KW-0812">Transmembrane</keyword>
<dbReference type="GO" id="GO:0030686">
    <property type="term" value="C:90S preribosome"/>
    <property type="evidence" value="ECO:0007669"/>
    <property type="project" value="TreeGrafter"/>
</dbReference>
<dbReference type="InterPro" id="IPR011989">
    <property type="entry name" value="ARM-like"/>
</dbReference>
<accession>A0A7R9GEG8</accession>
<evidence type="ECO:0000313" key="8">
    <source>
        <dbReference type="Proteomes" id="UP000678499"/>
    </source>
</evidence>
<feature type="domain" description="U3 small nucleolar RNA-associated protein 20" evidence="5">
    <location>
        <begin position="1684"/>
        <end position="1902"/>
    </location>
</feature>
<dbReference type="InterPro" id="IPR011430">
    <property type="entry name" value="UTP20_N"/>
</dbReference>
<feature type="transmembrane region" description="Helical" evidence="3">
    <location>
        <begin position="2999"/>
        <end position="3023"/>
    </location>
</feature>
<keyword evidence="1" id="KW-0175">Coiled coil</keyword>
<dbReference type="InterPro" id="IPR046523">
    <property type="entry name" value="UTP20_dom"/>
</dbReference>
<feature type="domain" description="U3 small nucleolar RNA-associated protein 20 C-terminal" evidence="6">
    <location>
        <begin position="2259"/>
        <end position="2465"/>
    </location>
</feature>
<keyword evidence="8" id="KW-1185">Reference proteome</keyword>
<feature type="region of interest" description="Disordered" evidence="2">
    <location>
        <begin position="2519"/>
        <end position="2572"/>
    </location>
</feature>
<dbReference type="PANTHER" id="PTHR17695:SF11">
    <property type="entry name" value="SMALL SUBUNIT PROCESSOME COMPONENT 20 HOMOLOG"/>
    <property type="match status" value="1"/>
</dbReference>
<dbReference type="PANTHER" id="PTHR17695">
    <property type="entry name" value="SMALL SUBUNIT PROCESSOME COMPONENT 20 HOMOLOG"/>
    <property type="match status" value="1"/>
</dbReference>
<gene>
    <name evidence="7" type="ORF">NMOB1V02_LOCUS5822</name>
</gene>
<dbReference type="Pfam" id="PF23099">
    <property type="entry name" value="UTP20_C"/>
    <property type="match status" value="2"/>
</dbReference>
<keyword evidence="3" id="KW-0472">Membrane</keyword>
<evidence type="ECO:0000313" key="7">
    <source>
        <dbReference type="EMBL" id="CAD7278110.1"/>
    </source>
</evidence>
<feature type="transmembrane region" description="Helical" evidence="3">
    <location>
        <begin position="2817"/>
        <end position="2835"/>
    </location>
</feature>
<feature type="transmembrane region" description="Helical" evidence="3">
    <location>
        <begin position="3069"/>
        <end position="3089"/>
    </location>
</feature>
<evidence type="ECO:0000256" key="2">
    <source>
        <dbReference type="SAM" id="MobiDB-lite"/>
    </source>
</evidence>
<evidence type="ECO:0000256" key="3">
    <source>
        <dbReference type="SAM" id="Phobius"/>
    </source>
</evidence>
<evidence type="ECO:0008006" key="9">
    <source>
        <dbReference type="Google" id="ProtNLM"/>
    </source>
</evidence>
<evidence type="ECO:0000256" key="1">
    <source>
        <dbReference type="SAM" id="Coils"/>
    </source>
</evidence>
<dbReference type="Pfam" id="PF20416">
    <property type="entry name" value="UTP20"/>
    <property type="match status" value="1"/>
</dbReference>
<dbReference type="OrthoDB" id="6381809at2759"/>
<protein>
    <recommendedName>
        <fullName evidence="9">Small subunit processome component 20 homolog</fullName>
    </recommendedName>
</protein>
<dbReference type="EMBL" id="OA883151">
    <property type="protein sequence ID" value="CAD7278110.1"/>
    <property type="molecule type" value="Genomic_DNA"/>
</dbReference>
<sequence length="3195" mass="361097">MKHREENTFRFRSFTDLLSSINVDVVHHIRRVDDEPEERVTYFHEKLADLQDLNSTESFLNFVEDVGRDFETLPQLIVTKDAVVGKLKEHLVKEDNIAVPALLELVSALARDLQFEFYPYFYDFFDIILNLCKLRDAERVQACFTCLATLFKFLWRYLIKDIVKFFKAFVQLLHSSEPPHVRTFAAQCFAFLFRKVPEQMSVLLLLLDELTKDGELAEGFGFLLSDAVRGVKGKFHSSFESTMRLVFDLFKSCSCVDSLEEVLRITFERMAGHASISDSRADVLRVWNLLKAFVSEETGLKETNPAGWCCALKCVRQWSCFHGGRLIVDLHITLDICASALNQAKVYEEEEIIVSALAQVLMNESRRSVALDLLTKGISSVFTSDVSKHSVCDFVNALCSHNFAYLDSHVLPRFLALIISSAASKNGASQCDTLHFLESLSKIRESKGSEFHFEHHVLRFLPANIERKSLNVKDVLTDWLLGNITLHLKEDVDKKCLMYMLSCVAHCHPVNVERVWESLQSLWTSLMKASLEDISETGSLEADEISSCLFLVARSLHSFDSDMFADLVTSEIEEGLMNSSLASDPRGLQILLYVMTTRKATKPDAFTIEALEKVYEKLKHNLMASETEARRLVLKIFALYPVELPNPEKKSLSVFELCLKAEEFPDSMEHYREKLIWLEKLDFDLVQSSLPVGLRYDLAPVYFIIGNMYTNLSLLWKPCAKVLCSHAVSLPGKEFWYEAMKPALETAAKLAADAVLSSVAYEEEGDENFQWFLQSLRKGGRKLSGSGINVHVDHVHWRNTIWRSMEDFIGVLEPFNRDLVELFLSFLETEYYRSNFSLLRQEDLTMANEMEEREKKPKSRTRTPAFRSLLAHLKVFAMFKAGTSIARKSDMKKAYYELLLSGRSEVQKAALDCIFAFGPKTCPAARENLKERLYRLQDGKTFKKEMMALNSDLNSGAIDEDVRERCRENEYTKFFELAFGSEMWSLGMSLPENEAEMSGCVLAPPLRKRKAGLLLIGTIFQQIGNRITGELRSHILRVMLVIGAQSVVLMKRNDLHSKVLERLKDVRNTVQKRLTHFFEVFDNYDWTERELDFIFEYLIAPQLPRLAEDTSNAASVLLKFLLSLGKNPRYYPLLCKKGATMTPIDAILDLVSIDKLDESIAKLLFQFFVDLTTLERGEADAMSLPIAEAANIPVWEKRELNFGTRLLIPHVSKILKAIEKVVIKESLGRMRNESDKNVLAVLTTLSEISDDAEQNEMIVGLLINHLVKSEKLDDEARLQLTISCANFSRNVENWDARLKFIRELSPLLGKRTGPTISKQLIEIFNALLGDKDGEWAIMKKFVSHGHAWNPKRAEEPNFKMRLDALSEINAILRSSVSLSMECLLMIVHTAFQFISWTDEMAIRDAGSNTMQMLVIFLFNNSATPGIMSDFLPNVVLKAVRRGILDTNENIRAEYHTILSVMVRESVKRNTGPRILKELGQLTNEDVEKDFFENMKHLKVFKRTKALADLAKGIRDDSYKFSDDTLGQVLLLLPSTYLFNRAYVKDNHLVDAAIEAQAAIASRLSWYRYKLLLNFCVKKILTDSEFHKVAVKTLTSVLNAFNFEVAASLPPGTETAAEVSPDDETKNEIELVDMDESTERTNAKVPIAAKIHNEIAHQFLPKLERLLSKRTAGRKQSENSKPVFQEDEDVLRVPIALALVKLLMKLPDSIRVLRLPGILLTVSTYLKSRAESVRASARSVLIKIMMILGCKYLPNLMRAMRSVLFRGYQVHVLVFTLHCVLKAMDSAKQISWGDLDESIADLTQVCRSELFEEISEEKEVAAITSKWIEARGGKAFDVFEILARYVSRGRVLDLFRPLQEVLSTAKSNKIVSKVSRCLDHLVLGLVQNEGLGHNDLILLSRGLVKESIPQLQLNAVAENTKKPKRDKRLRPDGEIFLIPAEPKRAAAAVKTALKVHSHLLVQAGLEVLLSSLKNKKICLNIEKDVDGFLMDLIALIDHQSVKLVTVALRCLALILRAAPEEIPSFKADASKTLKDKLFAIIHKYSSPGMCISENDELVTISFKLMTQMIWDIDSLELTESQLKLLLLHAEADLKDTTKQAMGFALLKAILKKKFAAEEIGEVMKGVARIAIVAESVQERFRARQAYLTYLMDYPLSDAEISKAVDFFIDQMEYEFASGRDSAVEMLFVVVKNFPEARVDKFSPKLFVNLATRLVNETEIHVRQMVVMLLTKLLGRIGKGRRDALWDLTTLWLKNKAVSFKRLAAEVFSIFLNVEKVSFKPRLREALKMLLEAVKPSLYSDVPVSESAEDIAIAENHGLTVKLNDLFIVHVFRFILDLLSVNINALYVNRKMSSILRAFLDIAQRLLWHPQVQVKLVCAQIFGIVFQNLGDPKFVLAANGWHRPGFENLEIPSAFRFKFYLEFFSAPGWKKRVVNLLFMCFTQLQAKLLNEELATQVVKNLIYLSKFAVILNAPDHIQFGTEPKKSTEDDSAEKDEIKPIPSSSATVSDVCEENIELISIDDSDEDELTSNPMDLDLPEPFPVDEEDICDSDVRDPKDEPNEDDDVGNVPLKNDPEDLDRYLTFDWLSSKLKREAYIEMKKTPQVLTRRQTLFRWIAGLSFAVKSDLGTQALKEILPVLLPPLVRELSDPSCPPQLKALCEETGRYMKKFVGGEFYSNEYQKAQSTLNTAKQDRKRDRATLAVTNYEVSVKKKMRMNAAKGVSRKRKNENARIQRQFGGKKLKDLVKNAIRKSDEHMSRSAEFDMALLPLETHSYCRRWYLVNLYGAASFWQAAIFNSYGPIYSSLKAAYPGVWNDAQIAMQGNWGAITYVLFFIPTSFIMRKFGVRTVILGGVGLTWLGTGFRCLGVNPEPFLGLCHLCSVLNGIAGPLQLVVIPAYSARWFPNHQRTTATSIVVAWNTLGIAGSFLLPNLLVPGSDVDQDGQKLFIQQFMLIEFIVSSVLLLAILLYFPEKPLLPPSVTSSTVRPSSADSLRKFTTSPLAWALSLSFGLSLGATGIFSAVVNVDLQSLGIDEWSVNWFGGVTVISMCSLMLLVASVCDQFVTWLKTVTLTLLAVSSLFYSWFLGIYTGLIPASTATMFLSLGVAWATNSCILPLFLELTAEALYPVEESVSAGFLTGIQNIVGVFFLSLAFIPGINFALMINVAMVVCTILSFPVLAACKIEYKRSRRDERENED</sequence>
<feature type="transmembrane region" description="Helical" evidence="3">
    <location>
        <begin position="3157"/>
        <end position="3179"/>
    </location>
</feature>
<dbReference type="Pfam" id="PF07539">
    <property type="entry name" value="UTP20_N"/>
    <property type="match status" value="2"/>
</dbReference>
<feature type="domain" description="U3 small nucleolar RNA-associated protein 20 N-terminal" evidence="4">
    <location>
        <begin position="867"/>
        <end position="964"/>
    </location>
</feature>
<feature type="transmembrane region" description="Helical" evidence="3">
    <location>
        <begin position="2908"/>
        <end position="2932"/>
    </location>
</feature>